<proteinExistence type="predicted"/>
<evidence type="ECO:0000256" key="2">
    <source>
        <dbReference type="SAM" id="SignalP"/>
    </source>
</evidence>
<reference evidence="3 4" key="1">
    <citation type="journal article" date="2010" name="Science">
        <title>Genomic analysis of organismal complexity in the multicellular green alga Volvox carteri.</title>
        <authorList>
            <person name="Prochnik S.E."/>
            <person name="Umen J."/>
            <person name="Nedelcu A.M."/>
            <person name="Hallmann A."/>
            <person name="Miller S.M."/>
            <person name="Nishii I."/>
            <person name="Ferris P."/>
            <person name="Kuo A."/>
            <person name="Mitros T."/>
            <person name="Fritz-Laylin L.K."/>
            <person name="Hellsten U."/>
            <person name="Chapman J."/>
            <person name="Simakov O."/>
            <person name="Rensing S.A."/>
            <person name="Terry A."/>
            <person name="Pangilinan J."/>
            <person name="Kapitonov V."/>
            <person name="Jurka J."/>
            <person name="Salamov A."/>
            <person name="Shapiro H."/>
            <person name="Schmutz J."/>
            <person name="Grimwood J."/>
            <person name="Lindquist E."/>
            <person name="Lucas S."/>
            <person name="Grigoriev I.V."/>
            <person name="Schmitt R."/>
            <person name="Kirk D."/>
            <person name="Rokhsar D.S."/>
        </authorList>
    </citation>
    <scope>NUCLEOTIDE SEQUENCE [LARGE SCALE GENOMIC DNA]</scope>
    <source>
        <strain evidence="4">f. Nagariensis / Eve</strain>
    </source>
</reference>
<feature type="signal peptide" evidence="2">
    <location>
        <begin position="1"/>
        <end position="34"/>
    </location>
</feature>
<accession>D8U1Y5</accession>
<dbReference type="OrthoDB" id="548625at2759"/>
<evidence type="ECO:0000313" key="3">
    <source>
        <dbReference type="EMBL" id="EFJ46265.1"/>
    </source>
</evidence>
<dbReference type="AlphaFoldDB" id="D8U1Y5"/>
<dbReference type="Pfam" id="PF12689">
    <property type="entry name" value="Acid_PPase"/>
    <property type="match status" value="1"/>
</dbReference>
<dbReference type="GO" id="GO:0016791">
    <property type="term" value="F:phosphatase activity"/>
    <property type="evidence" value="ECO:0007669"/>
    <property type="project" value="InterPro"/>
</dbReference>
<evidence type="ECO:0008006" key="5">
    <source>
        <dbReference type="Google" id="ProtNLM"/>
    </source>
</evidence>
<dbReference type="InterPro" id="IPR023214">
    <property type="entry name" value="HAD_sf"/>
</dbReference>
<feature type="compositionally biased region" description="Pro residues" evidence="1">
    <location>
        <begin position="59"/>
        <end position="70"/>
    </location>
</feature>
<gene>
    <name evidence="3" type="ORF">VOLCADRAFT_118129</name>
</gene>
<sequence>MALAVSGSCRLLSRSLASVLALVCGFAMTRGSQAQFWGSLFNWATVPPRSPSAANSAPDPSPGPAEIPTDWLPPPPAFVPTAPCVAAFDFDGVLRAAPPEAKDQNVPAPEARSVIQASKNAGWEIAICSANDSPATMKLVLGQRLDPVTFSPQFFNSPAFQTHNDDKSVTLTNLIRYYGTSPQCVMFFDDKGWNKDYAKQVGVIFIHTPPETGITYYDFQRAQQAIPRYCKCAA</sequence>
<feature type="chain" id="PRO_5003124100" description="Acid phosphatase" evidence="2">
    <location>
        <begin position="35"/>
        <end position="234"/>
    </location>
</feature>
<dbReference type="eggNOG" id="ENOG502R8TI">
    <property type="taxonomic scope" value="Eukaryota"/>
</dbReference>
<dbReference type="GeneID" id="9627222"/>
<protein>
    <recommendedName>
        <fullName evidence="5">Acid phosphatase</fullName>
    </recommendedName>
</protein>
<dbReference type="CDD" id="cd01427">
    <property type="entry name" value="HAD_like"/>
    <property type="match status" value="1"/>
</dbReference>
<organism evidence="4">
    <name type="scientific">Volvox carteri f. nagariensis</name>
    <dbReference type="NCBI Taxonomy" id="3068"/>
    <lineage>
        <taxon>Eukaryota</taxon>
        <taxon>Viridiplantae</taxon>
        <taxon>Chlorophyta</taxon>
        <taxon>core chlorophytes</taxon>
        <taxon>Chlorophyceae</taxon>
        <taxon>CS clade</taxon>
        <taxon>Chlamydomonadales</taxon>
        <taxon>Volvocaceae</taxon>
        <taxon>Volvox</taxon>
    </lineage>
</organism>
<dbReference type="InterPro" id="IPR036412">
    <property type="entry name" value="HAD-like_sf"/>
</dbReference>
<dbReference type="InterPro" id="IPR010036">
    <property type="entry name" value="MDP_1_eu_arc"/>
</dbReference>
<evidence type="ECO:0000313" key="4">
    <source>
        <dbReference type="Proteomes" id="UP000001058"/>
    </source>
</evidence>
<dbReference type="Gene3D" id="3.40.50.1000">
    <property type="entry name" value="HAD superfamily/HAD-like"/>
    <property type="match status" value="1"/>
</dbReference>
<dbReference type="RefSeq" id="XP_002952712.1">
    <property type="nucleotide sequence ID" value="XM_002952666.1"/>
</dbReference>
<dbReference type="Proteomes" id="UP000001058">
    <property type="component" value="Unassembled WGS sequence"/>
</dbReference>
<evidence type="ECO:0000256" key="1">
    <source>
        <dbReference type="SAM" id="MobiDB-lite"/>
    </source>
</evidence>
<name>D8U1Y5_VOLCA</name>
<dbReference type="KEGG" id="vcn:VOLCADRAFT_118129"/>
<keyword evidence="2" id="KW-0732">Signal</keyword>
<dbReference type="InParanoid" id="D8U1Y5"/>
<dbReference type="SUPFAM" id="SSF56784">
    <property type="entry name" value="HAD-like"/>
    <property type="match status" value="1"/>
</dbReference>
<dbReference type="EMBL" id="GL378352">
    <property type="protein sequence ID" value="EFJ46265.1"/>
    <property type="molecule type" value="Genomic_DNA"/>
</dbReference>
<feature type="region of interest" description="Disordered" evidence="1">
    <location>
        <begin position="48"/>
        <end position="70"/>
    </location>
</feature>
<keyword evidence="4" id="KW-1185">Reference proteome</keyword>